<dbReference type="RefSeq" id="WP_386756100.1">
    <property type="nucleotide sequence ID" value="NZ_JBHSNM010000008.1"/>
</dbReference>
<protein>
    <submittedName>
        <fullName evidence="3">Non-hydrolyzing UDP-N-acetylglucosamine 2-epimerase</fullName>
        <ecNumber evidence="3">5.1.3.14</ecNumber>
    </submittedName>
</protein>
<proteinExistence type="inferred from homology"/>
<evidence type="ECO:0000313" key="3">
    <source>
        <dbReference type="EMBL" id="MFC5571470.1"/>
    </source>
</evidence>
<dbReference type="Gene3D" id="3.40.50.2000">
    <property type="entry name" value="Glycogen Phosphorylase B"/>
    <property type="match status" value="2"/>
</dbReference>
<dbReference type="Proteomes" id="UP001596036">
    <property type="component" value="Unassembled WGS sequence"/>
</dbReference>
<dbReference type="PANTHER" id="PTHR43174:SF1">
    <property type="entry name" value="UDP-N-ACETYLGLUCOSAMINE 2-EPIMERASE"/>
    <property type="match status" value="1"/>
</dbReference>
<evidence type="ECO:0000259" key="2">
    <source>
        <dbReference type="Pfam" id="PF02350"/>
    </source>
</evidence>
<dbReference type="PANTHER" id="PTHR43174">
    <property type="entry name" value="UDP-N-ACETYLGLUCOSAMINE 2-EPIMERASE"/>
    <property type="match status" value="1"/>
</dbReference>
<dbReference type="NCBIfam" id="TIGR00236">
    <property type="entry name" value="wecB"/>
    <property type="match status" value="1"/>
</dbReference>
<dbReference type="EMBL" id="JBHSNM010000008">
    <property type="protein sequence ID" value="MFC5571470.1"/>
    <property type="molecule type" value="Genomic_DNA"/>
</dbReference>
<evidence type="ECO:0000313" key="4">
    <source>
        <dbReference type="Proteomes" id="UP001596036"/>
    </source>
</evidence>
<gene>
    <name evidence="3" type="primary">wecB</name>
    <name evidence="3" type="ORF">ACFPN1_15525</name>
</gene>
<name>A0ABW0SRP7_9GAMM</name>
<keyword evidence="1 3" id="KW-0413">Isomerase</keyword>
<accession>A0ABW0SRP7</accession>
<dbReference type="CDD" id="cd03786">
    <property type="entry name" value="GTB_UDP-GlcNAc_2-Epimerase"/>
    <property type="match status" value="1"/>
</dbReference>
<sequence length="378" mass="41160">MISANNGTRTATRLDLVIGTRPNIIKAGPLFDALRRESWCEPRIVFLMQHTDPVLAAQSLEDVGINADSVVALALRETDNGRRLGEMLSAYTSRLAQDRPHLVLVFGDVDTTLAAAYAAKRSHIPVAHVEAGLRSYDRSMPEELNRLMVDAICDLHLATSRDAVRNLVTREGHAQSHVHFVGNLMIDALLSTADRTLGEALCAKYSVQPSAFALATFHRPSNVDNLDSLRTLVEVMRSAASRLPVLWPVHPRTRAALDQHDLSHELESIAGLKLLPPLRYREFVSLLAATRVALTDSGGLQEETSVLGIPCLTLRANTERPVTVEQGSNVLVEPASFDAVLDATLSRPMPAGAEIEGWDGNAADRIVVAIRQWLATSG</sequence>
<reference evidence="4" key="1">
    <citation type="journal article" date="2019" name="Int. J. Syst. Evol. Microbiol.">
        <title>The Global Catalogue of Microorganisms (GCM) 10K type strain sequencing project: providing services to taxonomists for standard genome sequencing and annotation.</title>
        <authorList>
            <consortium name="The Broad Institute Genomics Platform"/>
            <consortium name="The Broad Institute Genome Sequencing Center for Infectious Disease"/>
            <person name="Wu L."/>
            <person name="Ma J."/>
        </authorList>
    </citation>
    <scope>NUCLEOTIDE SEQUENCE [LARGE SCALE GENOMIC DNA]</scope>
    <source>
        <strain evidence="4">KACC 11407</strain>
    </source>
</reference>
<dbReference type="EC" id="5.1.3.14" evidence="3"/>
<keyword evidence="4" id="KW-1185">Reference proteome</keyword>
<dbReference type="InterPro" id="IPR029767">
    <property type="entry name" value="WecB-like"/>
</dbReference>
<evidence type="ECO:0000256" key="1">
    <source>
        <dbReference type="RuleBase" id="RU003513"/>
    </source>
</evidence>
<dbReference type="InterPro" id="IPR003331">
    <property type="entry name" value="UDP_GlcNAc_Epimerase_2_dom"/>
</dbReference>
<dbReference type="GO" id="GO:0008761">
    <property type="term" value="F:UDP-N-acetylglucosamine 2-epimerase activity"/>
    <property type="evidence" value="ECO:0007669"/>
    <property type="project" value="UniProtKB-EC"/>
</dbReference>
<organism evidence="3 4">
    <name type="scientific">Lysobacter yangpyeongensis</name>
    <dbReference type="NCBI Taxonomy" id="346182"/>
    <lineage>
        <taxon>Bacteria</taxon>
        <taxon>Pseudomonadati</taxon>
        <taxon>Pseudomonadota</taxon>
        <taxon>Gammaproteobacteria</taxon>
        <taxon>Lysobacterales</taxon>
        <taxon>Lysobacteraceae</taxon>
        <taxon>Lysobacter</taxon>
    </lineage>
</organism>
<dbReference type="Pfam" id="PF02350">
    <property type="entry name" value="Epimerase_2"/>
    <property type="match status" value="1"/>
</dbReference>
<comment type="similarity">
    <text evidence="1">Belongs to the UDP-N-acetylglucosamine 2-epimerase family.</text>
</comment>
<comment type="caution">
    <text evidence="3">The sequence shown here is derived from an EMBL/GenBank/DDBJ whole genome shotgun (WGS) entry which is preliminary data.</text>
</comment>
<dbReference type="SUPFAM" id="SSF53756">
    <property type="entry name" value="UDP-Glycosyltransferase/glycogen phosphorylase"/>
    <property type="match status" value="1"/>
</dbReference>
<feature type="domain" description="UDP-N-acetylglucosamine 2-epimerase" evidence="2">
    <location>
        <begin position="33"/>
        <end position="370"/>
    </location>
</feature>